<feature type="compositionally biased region" description="Basic and acidic residues" evidence="2">
    <location>
        <begin position="341"/>
        <end position="351"/>
    </location>
</feature>
<feature type="region of interest" description="Disordered" evidence="2">
    <location>
        <begin position="282"/>
        <end position="428"/>
    </location>
</feature>
<dbReference type="AlphaFoldDB" id="A0A0N1H9X1"/>
<reference evidence="3 4" key="1">
    <citation type="submission" date="2015-06" db="EMBL/GenBank/DDBJ databases">
        <title>Draft genome of the ant-associated black yeast Phialophora attae CBS 131958.</title>
        <authorList>
            <person name="Moreno L.F."/>
            <person name="Stielow B.J."/>
            <person name="de Hoog S."/>
            <person name="Vicente V.A."/>
            <person name="Weiss V.A."/>
            <person name="de Vries M."/>
            <person name="Cruz L.M."/>
            <person name="Souza E.M."/>
        </authorList>
    </citation>
    <scope>NUCLEOTIDE SEQUENCE [LARGE SCALE GENOMIC DNA]</scope>
    <source>
        <strain evidence="3 4">CBS 131958</strain>
    </source>
</reference>
<feature type="compositionally biased region" description="Polar residues" evidence="2">
    <location>
        <begin position="305"/>
        <end position="314"/>
    </location>
</feature>
<feature type="compositionally biased region" description="Acidic residues" evidence="2">
    <location>
        <begin position="356"/>
        <end position="367"/>
    </location>
</feature>
<dbReference type="OrthoDB" id="5404651at2759"/>
<evidence type="ECO:0000256" key="1">
    <source>
        <dbReference type="SAM" id="Coils"/>
    </source>
</evidence>
<feature type="compositionally biased region" description="Pro residues" evidence="2">
    <location>
        <begin position="30"/>
        <end position="44"/>
    </location>
</feature>
<accession>A0A0N1H9X1</accession>
<comment type="caution">
    <text evidence="3">The sequence shown here is derived from an EMBL/GenBank/DDBJ whole genome shotgun (WGS) entry which is preliminary data.</text>
</comment>
<dbReference type="Proteomes" id="UP000038010">
    <property type="component" value="Unassembled WGS sequence"/>
</dbReference>
<feature type="compositionally biased region" description="Polar residues" evidence="2">
    <location>
        <begin position="384"/>
        <end position="404"/>
    </location>
</feature>
<evidence type="ECO:0000313" key="3">
    <source>
        <dbReference type="EMBL" id="KPI39146.1"/>
    </source>
</evidence>
<name>A0A0N1H9X1_9EURO</name>
<evidence type="ECO:0000256" key="2">
    <source>
        <dbReference type="SAM" id="MobiDB-lite"/>
    </source>
</evidence>
<organism evidence="3 4">
    <name type="scientific">Cyphellophora attinorum</name>
    <dbReference type="NCBI Taxonomy" id="1664694"/>
    <lineage>
        <taxon>Eukaryota</taxon>
        <taxon>Fungi</taxon>
        <taxon>Dikarya</taxon>
        <taxon>Ascomycota</taxon>
        <taxon>Pezizomycotina</taxon>
        <taxon>Eurotiomycetes</taxon>
        <taxon>Chaetothyriomycetidae</taxon>
        <taxon>Chaetothyriales</taxon>
        <taxon>Cyphellophoraceae</taxon>
        <taxon>Cyphellophora</taxon>
    </lineage>
</organism>
<feature type="coiled-coil region" evidence="1">
    <location>
        <begin position="172"/>
        <end position="220"/>
    </location>
</feature>
<proteinExistence type="predicted"/>
<protein>
    <submittedName>
        <fullName evidence="3">Uncharacterized protein</fullName>
    </submittedName>
</protein>
<gene>
    <name evidence="3" type="ORF">AB675_4479</name>
</gene>
<keyword evidence="4" id="KW-1185">Reference proteome</keyword>
<dbReference type="RefSeq" id="XP_017999109.1">
    <property type="nucleotide sequence ID" value="XM_018144621.1"/>
</dbReference>
<sequence>MAPRSSDTIVPSTPPRRSPPVSPSDKALASPPPMPASMTPPPSSQPVRAQSPLRRDSDTKNPLLASPPASIRYNNSASLPASGAIASANLNQLKDMAQDLLDAVKEARTTAAHFKLQYSLLDMETREAAQRAEIEHQMTRKEMEVLHAVEQRHRAALTLAARNSAPPPNAQIESLTQTCKSLEEERDEAEKRLERAKRVIELEKDKSELLAEENELLKRRIRENREHFTRFKSQSPNWSTPRDLFATPHRRTQQRFPESASSHQPFAALLAADQVLNGEILSAPSTPTKSTVSKVKHGHTRGAHSLSSLHTTPARTRPMTSDGFGETRYPMSAPAPPFGESAERDRHERDSTISVSDDDGSVSDDEIQQSQASSLATDMLRKNPGSQESLRLSQGAERSSNLLQSKLFGNVRKPTGDGITGKRRGSFDEDAIRAKKARLAGGVGLGIKEWNNA</sequence>
<keyword evidence="1" id="KW-0175">Coiled coil</keyword>
<dbReference type="STRING" id="1664694.A0A0N1H9X1"/>
<evidence type="ECO:0000313" key="4">
    <source>
        <dbReference type="Proteomes" id="UP000038010"/>
    </source>
</evidence>
<feature type="region of interest" description="Disordered" evidence="2">
    <location>
        <begin position="1"/>
        <end position="74"/>
    </location>
</feature>
<feature type="compositionally biased region" description="Polar residues" evidence="2">
    <location>
        <begin position="283"/>
        <end position="293"/>
    </location>
</feature>
<dbReference type="VEuPathDB" id="FungiDB:AB675_4479"/>
<dbReference type="GeneID" id="28736501"/>
<feature type="compositionally biased region" description="Pro residues" evidence="2">
    <location>
        <begin position="12"/>
        <end position="22"/>
    </location>
</feature>
<dbReference type="EMBL" id="LFJN01000016">
    <property type="protein sequence ID" value="KPI39146.1"/>
    <property type="molecule type" value="Genomic_DNA"/>
</dbReference>